<keyword evidence="1" id="KW-0547">Nucleotide-binding</keyword>
<sequence length="99" mass="11088">MRPIQTPENVPRLFDLVKPKDDKFIPAFYSVLQNTLVAENLQQANRIALGKTRWLVVTLNGELIDKSGTMSGGSAQFELSKLEMYADACVKSITDNEKE</sequence>
<accession>A0A9W4SWM0</accession>
<name>A0A9W4SWM0_9GLOM</name>
<keyword evidence="6" id="KW-1185">Reference proteome</keyword>
<comment type="caution">
    <text evidence="5">The sequence shown here is derived from an EMBL/GenBank/DDBJ whole genome shotgun (WGS) entry which is preliminary data.</text>
</comment>
<dbReference type="GO" id="GO:0000796">
    <property type="term" value="C:condensin complex"/>
    <property type="evidence" value="ECO:0007669"/>
    <property type="project" value="TreeGrafter"/>
</dbReference>
<dbReference type="Pfam" id="PF06470">
    <property type="entry name" value="SMC_hinge"/>
    <property type="match status" value="1"/>
</dbReference>
<dbReference type="GO" id="GO:0007076">
    <property type="term" value="P:mitotic chromosome condensation"/>
    <property type="evidence" value="ECO:0007669"/>
    <property type="project" value="TreeGrafter"/>
</dbReference>
<proteinExistence type="predicted"/>
<dbReference type="InterPro" id="IPR010935">
    <property type="entry name" value="SMC_hinge"/>
</dbReference>
<evidence type="ECO:0000256" key="1">
    <source>
        <dbReference type="ARBA" id="ARBA00022741"/>
    </source>
</evidence>
<dbReference type="EMBL" id="CAMKVN010003218">
    <property type="protein sequence ID" value="CAI2184074.1"/>
    <property type="molecule type" value="Genomic_DNA"/>
</dbReference>
<dbReference type="AlphaFoldDB" id="A0A9W4SWM0"/>
<dbReference type="GO" id="GO:0005524">
    <property type="term" value="F:ATP binding"/>
    <property type="evidence" value="ECO:0007669"/>
    <property type="project" value="UniProtKB-KW"/>
</dbReference>
<feature type="domain" description="SMC hinge" evidence="4">
    <location>
        <begin position="6"/>
        <end position="48"/>
    </location>
</feature>
<dbReference type="PANTHER" id="PTHR18937">
    <property type="entry name" value="STRUCTURAL MAINTENANCE OF CHROMOSOMES SMC FAMILY MEMBER"/>
    <property type="match status" value="1"/>
</dbReference>
<keyword evidence="3" id="KW-0539">Nucleus</keyword>
<evidence type="ECO:0000256" key="3">
    <source>
        <dbReference type="ARBA" id="ARBA00023242"/>
    </source>
</evidence>
<dbReference type="PANTHER" id="PTHR18937:SF172">
    <property type="entry name" value="STRUCTURAL MAINTENANCE OF CHROMOSOMES PROTEIN"/>
    <property type="match status" value="1"/>
</dbReference>
<gene>
    <name evidence="5" type="ORF">FWILDA_LOCUS11399</name>
</gene>
<protein>
    <submittedName>
        <fullName evidence="5">11428_t:CDS:1</fullName>
    </submittedName>
</protein>
<evidence type="ECO:0000256" key="2">
    <source>
        <dbReference type="ARBA" id="ARBA00022840"/>
    </source>
</evidence>
<evidence type="ECO:0000313" key="5">
    <source>
        <dbReference type="EMBL" id="CAI2184074.1"/>
    </source>
</evidence>
<dbReference type="InterPro" id="IPR036277">
    <property type="entry name" value="SMC_hinge_sf"/>
</dbReference>
<reference evidence="5" key="1">
    <citation type="submission" date="2022-08" db="EMBL/GenBank/DDBJ databases">
        <authorList>
            <person name="Kallberg Y."/>
            <person name="Tangrot J."/>
            <person name="Rosling A."/>
        </authorList>
    </citation>
    <scope>NUCLEOTIDE SEQUENCE</scope>
    <source>
        <strain evidence="5">Wild A</strain>
    </source>
</reference>
<dbReference type="OrthoDB" id="5575062at2759"/>
<dbReference type="Gene3D" id="3.30.70.1620">
    <property type="match status" value="1"/>
</dbReference>
<keyword evidence="2" id="KW-0067">ATP-binding</keyword>
<organism evidence="5 6">
    <name type="scientific">Funneliformis geosporum</name>
    <dbReference type="NCBI Taxonomy" id="1117311"/>
    <lineage>
        <taxon>Eukaryota</taxon>
        <taxon>Fungi</taxon>
        <taxon>Fungi incertae sedis</taxon>
        <taxon>Mucoromycota</taxon>
        <taxon>Glomeromycotina</taxon>
        <taxon>Glomeromycetes</taxon>
        <taxon>Glomerales</taxon>
        <taxon>Glomeraceae</taxon>
        <taxon>Funneliformis</taxon>
    </lineage>
</organism>
<evidence type="ECO:0000259" key="4">
    <source>
        <dbReference type="Pfam" id="PF06470"/>
    </source>
</evidence>
<evidence type="ECO:0000313" key="6">
    <source>
        <dbReference type="Proteomes" id="UP001153678"/>
    </source>
</evidence>
<dbReference type="SUPFAM" id="SSF75553">
    <property type="entry name" value="Smc hinge domain"/>
    <property type="match status" value="1"/>
</dbReference>
<dbReference type="Proteomes" id="UP001153678">
    <property type="component" value="Unassembled WGS sequence"/>
</dbReference>